<dbReference type="EMBL" id="CABIJS010000708">
    <property type="protein sequence ID" value="VUZ57024.1"/>
    <property type="molecule type" value="Genomic_DNA"/>
</dbReference>
<name>A0A564ZDZ3_HYMDI</name>
<protein>
    <submittedName>
        <fullName evidence="1">Uncharacterized protein</fullName>
    </submittedName>
</protein>
<keyword evidence="2" id="KW-1185">Reference proteome</keyword>
<proteinExistence type="predicted"/>
<gene>
    <name evidence="1" type="ORF">WMSIL1_LOCUS14389</name>
</gene>
<organism evidence="1 2">
    <name type="scientific">Hymenolepis diminuta</name>
    <name type="common">Rat tapeworm</name>
    <dbReference type="NCBI Taxonomy" id="6216"/>
    <lineage>
        <taxon>Eukaryota</taxon>
        <taxon>Metazoa</taxon>
        <taxon>Spiralia</taxon>
        <taxon>Lophotrochozoa</taxon>
        <taxon>Platyhelminthes</taxon>
        <taxon>Cestoda</taxon>
        <taxon>Eucestoda</taxon>
        <taxon>Cyclophyllidea</taxon>
        <taxon>Hymenolepididae</taxon>
        <taxon>Hymenolepis</taxon>
    </lineage>
</organism>
<evidence type="ECO:0000313" key="1">
    <source>
        <dbReference type="EMBL" id="VUZ57024.1"/>
    </source>
</evidence>
<evidence type="ECO:0000313" key="2">
    <source>
        <dbReference type="Proteomes" id="UP000321570"/>
    </source>
</evidence>
<sequence>MARFPQIGTSFVCKVREEVGNETNQDEVVDTRKRREYCQRSCDSIAHSIRRPEFVRRADGMA</sequence>
<reference evidence="1 2" key="1">
    <citation type="submission" date="2019-07" db="EMBL/GenBank/DDBJ databases">
        <authorList>
            <person name="Jastrzebski P J."/>
            <person name="Paukszto L."/>
            <person name="Jastrzebski P J."/>
        </authorList>
    </citation>
    <scope>NUCLEOTIDE SEQUENCE [LARGE SCALE GENOMIC DNA]</scope>
    <source>
        <strain evidence="1 2">WMS-il1</strain>
    </source>
</reference>
<dbReference type="Proteomes" id="UP000321570">
    <property type="component" value="Unassembled WGS sequence"/>
</dbReference>
<accession>A0A564ZDZ3</accession>
<dbReference type="AlphaFoldDB" id="A0A564ZDZ3"/>